<organism evidence="3 4">
    <name type="scientific">Actinoplanes lutulentus</name>
    <dbReference type="NCBI Taxonomy" id="1287878"/>
    <lineage>
        <taxon>Bacteria</taxon>
        <taxon>Bacillati</taxon>
        <taxon>Actinomycetota</taxon>
        <taxon>Actinomycetes</taxon>
        <taxon>Micromonosporales</taxon>
        <taxon>Micromonosporaceae</taxon>
        <taxon>Actinoplanes</taxon>
    </lineage>
</organism>
<feature type="transmembrane region" description="Helical" evidence="1">
    <location>
        <begin position="131"/>
        <end position="150"/>
    </location>
</feature>
<gene>
    <name evidence="3" type="ORF">B0I29_101474</name>
</gene>
<dbReference type="Pfam" id="PF07331">
    <property type="entry name" value="TctB"/>
    <property type="match status" value="1"/>
</dbReference>
<evidence type="ECO:0000259" key="2">
    <source>
        <dbReference type="Pfam" id="PF07331"/>
    </source>
</evidence>
<feature type="transmembrane region" description="Helical" evidence="1">
    <location>
        <begin position="48"/>
        <end position="68"/>
    </location>
</feature>
<feature type="domain" description="DUF1468" evidence="2">
    <location>
        <begin position="21"/>
        <end position="155"/>
    </location>
</feature>
<dbReference type="InterPro" id="IPR009936">
    <property type="entry name" value="DUF1468"/>
</dbReference>
<protein>
    <submittedName>
        <fullName evidence="3">Putative tricarboxylic transport membrane protein</fullName>
    </submittedName>
</protein>
<dbReference type="RefSeq" id="WP_111647111.1">
    <property type="nucleotide sequence ID" value="NZ_JACHWI010000001.1"/>
</dbReference>
<keyword evidence="4" id="KW-1185">Reference proteome</keyword>
<sequence>MTEPDAPPAENDQARASLLLGLIMVLGAVVVLVDAARLRDSDDAVGPAAAPSLIGTLLGLLGGALAWQGARSGRTHAGEDRGKRRLWRLAALVVTLIAFAFVLPIFGYVLSSAALFTAAALLLGAPHPGRVVAYGWTLAAVAFLIFDRLIGLSLPAGPWGF</sequence>
<evidence type="ECO:0000313" key="3">
    <source>
        <dbReference type="EMBL" id="RAK43344.1"/>
    </source>
</evidence>
<name>A0A327ZPD3_9ACTN</name>
<evidence type="ECO:0000256" key="1">
    <source>
        <dbReference type="SAM" id="Phobius"/>
    </source>
</evidence>
<dbReference type="AlphaFoldDB" id="A0A327ZPD3"/>
<reference evidence="3 4" key="1">
    <citation type="submission" date="2018-06" db="EMBL/GenBank/DDBJ databases">
        <title>Genomic Encyclopedia of Type Strains, Phase III (KMG-III): the genomes of soil and plant-associated and newly described type strains.</title>
        <authorList>
            <person name="Whitman W."/>
        </authorList>
    </citation>
    <scope>NUCLEOTIDE SEQUENCE [LARGE SCALE GENOMIC DNA]</scope>
    <source>
        <strain evidence="3 4">CGMCC 4.7090</strain>
    </source>
</reference>
<evidence type="ECO:0000313" key="4">
    <source>
        <dbReference type="Proteomes" id="UP000249341"/>
    </source>
</evidence>
<keyword evidence="1" id="KW-0472">Membrane</keyword>
<dbReference type="Proteomes" id="UP000249341">
    <property type="component" value="Unassembled WGS sequence"/>
</dbReference>
<dbReference type="OrthoDB" id="4762645at2"/>
<feature type="transmembrane region" description="Helical" evidence="1">
    <location>
        <begin position="18"/>
        <end position="36"/>
    </location>
</feature>
<feature type="transmembrane region" description="Helical" evidence="1">
    <location>
        <begin position="89"/>
        <end position="111"/>
    </location>
</feature>
<keyword evidence="1" id="KW-0812">Transmembrane</keyword>
<accession>A0A327ZPD3</accession>
<comment type="caution">
    <text evidence="3">The sequence shown here is derived from an EMBL/GenBank/DDBJ whole genome shotgun (WGS) entry which is preliminary data.</text>
</comment>
<proteinExistence type="predicted"/>
<keyword evidence="1" id="KW-1133">Transmembrane helix</keyword>
<dbReference type="EMBL" id="QLMJ01000001">
    <property type="protein sequence ID" value="RAK43344.1"/>
    <property type="molecule type" value="Genomic_DNA"/>
</dbReference>